<proteinExistence type="predicted"/>
<reference evidence="1 2" key="1">
    <citation type="submission" date="2015-08" db="EMBL/GenBank/DDBJ databases">
        <title>Next Generation Sequencing and Analysis of the Genome of Puccinia sorghi L Schw, the Causal Agent of Maize Common Rust.</title>
        <authorList>
            <person name="Rochi L."/>
            <person name="Burguener G."/>
            <person name="Darino M."/>
            <person name="Turjanski A."/>
            <person name="Kreff E."/>
            <person name="Dieguez M.J."/>
            <person name="Sacco F."/>
        </authorList>
    </citation>
    <scope>NUCLEOTIDE SEQUENCE [LARGE SCALE GENOMIC DNA]</scope>
    <source>
        <strain evidence="1 2">RO10H11247</strain>
    </source>
</reference>
<keyword evidence="2" id="KW-1185">Reference proteome</keyword>
<dbReference type="VEuPathDB" id="FungiDB:VP01_201g9"/>
<evidence type="ECO:0000313" key="1">
    <source>
        <dbReference type="EMBL" id="KNZ58000.1"/>
    </source>
</evidence>
<evidence type="ECO:0000313" key="2">
    <source>
        <dbReference type="Proteomes" id="UP000037035"/>
    </source>
</evidence>
<dbReference type="Proteomes" id="UP000037035">
    <property type="component" value="Unassembled WGS sequence"/>
</dbReference>
<name>A0A0L6VD15_9BASI</name>
<sequence length="285" mass="31184">MRLVAGGAVGECRPSSAGPCSQCIFWTRLPSVQPSFCGQKSKTNAWNTGTFKPATKLSSAQINGQGGKQILPRHFLELFWMTLVDLLANILHGELEQDPLCRGPLTVEAQVAVGLLATSQHILTTYLFLLLIFLYYTITCQESIEVKHGIPGIVGTIDGTHIPLLMPAGDGWKGYINWKGWASITFQCIIDGDGDLTDVVVYSGNQKLGSAWYRTHKVQKIIPMGSYLIGNAGYPEDVGVLVPYPSVATTANEQFNFIHSSNPFRILLTAQRANAIRYTISPILE</sequence>
<protein>
    <recommendedName>
        <fullName evidence="3">DDE Tnp4 domain-containing protein</fullName>
    </recommendedName>
</protein>
<organism evidence="1 2">
    <name type="scientific">Puccinia sorghi</name>
    <dbReference type="NCBI Taxonomy" id="27349"/>
    <lineage>
        <taxon>Eukaryota</taxon>
        <taxon>Fungi</taxon>
        <taxon>Dikarya</taxon>
        <taxon>Basidiomycota</taxon>
        <taxon>Pucciniomycotina</taxon>
        <taxon>Pucciniomycetes</taxon>
        <taxon>Pucciniales</taxon>
        <taxon>Pucciniaceae</taxon>
        <taxon>Puccinia</taxon>
    </lineage>
</organism>
<gene>
    <name evidence="1" type="ORF">VP01_201g9</name>
</gene>
<evidence type="ECO:0008006" key="3">
    <source>
        <dbReference type="Google" id="ProtNLM"/>
    </source>
</evidence>
<dbReference type="EMBL" id="LAVV01006860">
    <property type="protein sequence ID" value="KNZ58000.1"/>
    <property type="molecule type" value="Genomic_DNA"/>
</dbReference>
<comment type="caution">
    <text evidence="1">The sequence shown here is derived from an EMBL/GenBank/DDBJ whole genome shotgun (WGS) entry which is preliminary data.</text>
</comment>
<dbReference type="AlphaFoldDB" id="A0A0L6VD15"/>
<accession>A0A0L6VD15</accession>
<dbReference type="OrthoDB" id="3233403at2759"/>